<evidence type="ECO:0000313" key="2">
    <source>
        <dbReference type="Proteomes" id="UP000198755"/>
    </source>
</evidence>
<sequence>MAVSGDELAAIGALLAQSTEPNPVAQLRREFPGLSWTACDASDVTDEPFQSFPLFDLHLLNSKDHCSQITSDPAQATGLILARRS</sequence>
<protein>
    <submittedName>
        <fullName evidence="1">Uncharacterized protein</fullName>
    </submittedName>
</protein>
<dbReference type="STRING" id="1612308.SAMN05444581_101350"/>
<proteinExistence type="predicted"/>
<dbReference type="AlphaFoldDB" id="A0A1I3W7W6"/>
<dbReference type="EMBL" id="FOSN01000001">
    <property type="protein sequence ID" value="SFK02541.1"/>
    <property type="molecule type" value="Genomic_DNA"/>
</dbReference>
<evidence type="ECO:0000313" key="1">
    <source>
        <dbReference type="EMBL" id="SFK02541.1"/>
    </source>
</evidence>
<reference evidence="1 2" key="1">
    <citation type="submission" date="2016-10" db="EMBL/GenBank/DDBJ databases">
        <authorList>
            <person name="de Groot N.N."/>
        </authorList>
    </citation>
    <scope>NUCLEOTIDE SEQUENCE [LARGE SCALE GENOMIC DNA]</scope>
    <source>
        <strain evidence="1 2">NE2</strain>
    </source>
</reference>
<keyword evidence="2" id="KW-1185">Reference proteome</keyword>
<accession>A0A1I3W7W6</accession>
<name>A0A1I3W7W6_9HYPH</name>
<dbReference type="OrthoDB" id="7960540at2"/>
<gene>
    <name evidence="1" type="ORF">SAMN05444581_101350</name>
</gene>
<organism evidence="1 2">
    <name type="scientific">Methylocapsa palsarum</name>
    <dbReference type="NCBI Taxonomy" id="1612308"/>
    <lineage>
        <taxon>Bacteria</taxon>
        <taxon>Pseudomonadati</taxon>
        <taxon>Pseudomonadota</taxon>
        <taxon>Alphaproteobacteria</taxon>
        <taxon>Hyphomicrobiales</taxon>
        <taxon>Beijerinckiaceae</taxon>
        <taxon>Methylocapsa</taxon>
    </lineage>
</organism>
<dbReference type="Proteomes" id="UP000198755">
    <property type="component" value="Unassembled WGS sequence"/>
</dbReference>
<dbReference type="RefSeq" id="WP_091676610.1">
    <property type="nucleotide sequence ID" value="NZ_FOSN01000001.1"/>
</dbReference>